<dbReference type="EMBL" id="CM046108">
    <property type="protein sequence ID" value="KAI8426309.1"/>
    <property type="molecule type" value="Genomic_DNA"/>
</dbReference>
<protein>
    <submittedName>
        <fullName evidence="1">Uncharacterized protein</fullName>
    </submittedName>
</protein>
<accession>A0ACC0JQI7</accession>
<keyword evidence="2" id="KW-1185">Reference proteome</keyword>
<evidence type="ECO:0000313" key="2">
    <source>
        <dbReference type="Proteomes" id="UP001064048"/>
    </source>
</evidence>
<evidence type="ECO:0000313" key="1">
    <source>
        <dbReference type="EMBL" id="KAI8426309.1"/>
    </source>
</evidence>
<reference evidence="1 2" key="1">
    <citation type="journal article" date="2022" name="Genome Biol. Evol.">
        <title>The Spruce Budworm Genome: Reconstructing the Evolutionary History of Antifreeze Proteins.</title>
        <authorList>
            <person name="Beliveau C."/>
            <person name="Gagne P."/>
            <person name="Picq S."/>
            <person name="Vernygora O."/>
            <person name="Keeling C.I."/>
            <person name="Pinkney K."/>
            <person name="Doucet D."/>
            <person name="Wen F."/>
            <person name="Johnston J.S."/>
            <person name="Maaroufi H."/>
            <person name="Boyle B."/>
            <person name="Laroche J."/>
            <person name="Dewar K."/>
            <person name="Juretic N."/>
            <person name="Blackburn G."/>
            <person name="Nisole A."/>
            <person name="Brunet B."/>
            <person name="Brandao M."/>
            <person name="Lumley L."/>
            <person name="Duan J."/>
            <person name="Quan G."/>
            <person name="Lucarotti C.J."/>
            <person name="Roe A.D."/>
            <person name="Sperling F.A.H."/>
            <person name="Levesque R.C."/>
            <person name="Cusson M."/>
        </authorList>
    </citation>
    <scope>NUCLEOTIDE SEQUENCE [LARGE SCALE GENOMIC DNA]</scope>
    <source>
        <strain evidence="1">Glfc:IPQL:Cfum</strain>
    </source>
</reference>
<sequence length="465" mass="52208">MASVKRSIDGIRALCKSADIVALQETWLLPFDLSFLSTIDKDFGWTGKLAVDVSAGLLKGRPHGGVAILWRKRAFNVAFDRVNYDLLWQKLSEAGIPEECVALFRHWYSNQLNRVRWASSLSSEYRLECGVRQGGITSPKLFNLYINGLIDGLSSMHAGCYVGSICVNSLSYADDMVLLCPSVSALEQLLARCEAYALTHGLEYNTKKSHVVTEDLNDASDIERERRALAVRGKMIARRFARCSKPVKVLMRLPRFCASAMFEEQHTNELHAIMHKKVSYLLTRVQGNGNEILRTWLVLGGISASEADELLAEVLFGFIGIDVELKRKSRFEVLVLFQYYKITDLLDTDCVASIPKKMDMVRKLLVSERFSLFGPLGKLHAVYVYREHVHTMSIFLGMDGLRQKRRTPELSAVTAIWLQLSLLDHCGCKSGSDTMRCGCRRVSLPCTAQCKSCKGGCTNQKVRQC</sequence>
<proteinExistence type="predicted"/>
<dbReference type="Proteomes" id="UP001064048">
    <property type="component" value="Chromosome 8"/>
</dbReference>
<comment type="caution">
    <text evidence="1">The sequence shown here is derived from an EMBL/GenBank/DDBJ whole genome shotgun (WGS) entry which is preliminary data.</text>
</comment>
<gene>
    <name evidence="1" type="ORF">MSG28_005182</name>
</gene>
<organism evidence="1 2">
    <name type="scientific">Choristoneura fumiferana</name>
    <name type="common">Spruce budworm moth</name>
    <name type="synonym">Archips fumiferana</name>
    <dbReference type="NCBI Taxonomy" id="7141"/>
    <lineage>
        <taxon>Eukaryota</taxon>
        <taxon>Metazoa</taxon>
        <taxon>Ecdysozoa</taxon>
        <taxon>Arthropoda</taxon>
        <taxon>Hexapoda</taxon>
        <taxon>Insecta</taxon>
        <taxon>Pterygota</taxon>
        <taxon>Neoptera</taxon>
        <taxon>Endopterygota</taxon>
        <taxon>Lepidoptera</taxon>
        <taxon>Glossata</taxon>
        <taxon>Ditrysia</taxon>
        <taxon>Tortricoidea</taxon>
        <taxon>Tortricidae</taxon>
        <taxon>Tortricinae</taxon>
        <taxon>Choristoneura</taxon>
    </lineage>
</organism>
<name>A0ACC0JQI7_CHOFU</name>